<comment type="subcellular location">
    <subcellularLocation>
        <location evidence="1 7">Nucleus</location>
    </subcellularLocation>
</comment>
<evidence type="ECO:0000313" key="8">
    <source>
        <dbReference type="EMBL" id="KAG0721064.1"/>
    </source>
</evidence>
<comment type="similarity">
    <text evidence="2 7">Belongs to the eukaryotic RPC34/RPC39 RNA polymerase subunit family.</text>
</comment>
<evidence type="ECO:0000256" key="1">
    <source>
        <dbReference type="ARBA" id="ARBA00004123"/>
    </source>
</evidence>
<dbReference type="GO" id="GO:0006383">
    <property type="term" value="P:transcription by RNA polymerase III"/>
    <property type="evidence" value="ECO:0007669"/>
    <property type="project" value="UniProtKB-UniRule"/>
</dbReference>
<name>A0A8J4YBD8_CHIOP</name>
<dbReference type="GO" id="GO:0005666">
    <property type="term" value="C:RNA polymerase III complex"/>
    <property type="evidence" value="ECO:0007669"/>
    <property type="project" value="UniProtKB-UniRule"/>
</dbReference>
<keyword evidence="4 7" id="KW-0804">Transcription</keyword>
<evidence type="ECO:0000256" key="7">
    <source>
        <dbReference type="PIRNR" id="PIRNR028763"/>
    </source>
</evidence>
<evidence type="ECO:0000256" key="2">
    <source>
        <dbReference type="ARBA" id="ARBA00011038"/>
    </source>
</evidence>
<evidence type="ECO:0000256" key="5">
    <source>
        <dbReference type="ARBA" id="ARBA00023242"/>
    </source>
</evidence>
<dbReference type="FunFam" id="1.10.10.10:FF:000237">
    <property type="entry name" value="DNA-directed RNA polymerase III subunit RPC6"/>
    <property type="match status" value="1"/>
</dbReference>
<dbReference type="InterPro" id="IPR007832">
    <property type="entry name" value="RNA_pol_Rpc34"/>
</dbReference>
<dbReference type="GO" id="GO:0005654">
    <property type="term" value="C:nucleoplasm"/>
    <property type="evidence" value="ECO:0007669"/>
    <property type="project" value="UniProtKB-ARBA"/>
</dbReference>
<keyword evidence="5 7" id="KW-0539">Nucleus</keyword>
<evidence type="ECO:0000256" key="6">
    <source>
        <dbReference type="ARBA" id="ARBA00055148"/>
    </source>
</evidence>
<dbReference type="Proteomes" id="UP000770661">
    <property type="component" value="Unassembled WGS sequence"/>
</dbReference>
<organism evidence="8 9">
    <name type="scientific">Chionoecetes opilio</name>
    <name type="common">Atlantic snow crab</name>
    <name type="synonym">Cancer opilio</name>
    <dbReference type="NCBI Taxonomy" id="41210"/>
    <lineage>
        <taxon>Eukaryota</taxon>
        <taxon>Metazoa</taxon>
        <taxon>Ecdysozoa</taxon>
        <taxon>Arthropoda</taxon>
        <taxon>Crustacea</taxon>
        <taxon>Multicrustacea</taxon>
        <taxon>Malacostraca</taxon>
        <taxon>Eumalacostraca</taxon>
        <taxon>Eucarida</taxon>
        <taxon>Decapoda</taxon>
        <taxon>Pleocyemata</taxon>
        <taxon>Brachyura</taxon>
        <taxon>Eubrachyura</taxon>
        <taxon>Majoidea</taxon>
        <taxon>Majidae</taxon>
        <taxon>Chionoecetes</taxon>
    </lineage>
</organism>
<dbReference type="AlphaFoldDB" id="A0A8J4YBD8"/>
<dbReference type="PANTHER" id="PTHR12780">
    <property type="entry name" value="RNA POLYMERASE III DNA DIRECTED , 39KD SUBUNIT-RELATED"/>
    <property type="match status" value="1"/>
</dbReference>
<dbReference type="GO" id="GO:0005737">
    <property type="term" value="C:cytoplasm"/>
    <property type="evidence" value="ECO:0007669"/>
    <property type="project" value="UniProtKB-ARBA"/>
</dbReference>
<accession>A0A8J4YBD8</accession>
<dbReference type="FunFam" id="1.10.10.10:FF:000116">
    <property type="entry name" value="DNA-directed RNA polymerase III subunit RPC6"/>
    <property type="match status" value="1"/>
</dbReference>
<evidence type="ECO:0000256" key="3">
    <source>
        <dbReference type="ARBA" id="ARBA00022478"/>
    </source>
</evidence>
<dbReference type="InterPro" id="IPR036390">
    <property type="entry name" value="WH_DNA-bd_sf"/>
</dbReference>
<dbReference type="EMBL" id="JACEEZ010011908">
    <property type="protein sequence ID" value="KAG0721064.1"/>
    <property type="molecule type" value="Genomic_DNA"/>
</dbReference>
<dbReference type="Gene3D" id="1.10.10.10">
    <property type="entry name" value="Winged helix-like DNA-binding domain superfamily/Winged helix DNA-binding domain"/>
    <property type="match status" value="2"/>
</dbReference>
<dbReference type="InterPro" id="IPR036388">
    <property type="entry name" value="WH-like_DNA-bd_sf"/>
</dbReference>
<dbReference type="PIRSF" id="PIRSF028763">
    <property type="entry name" value="RNA_pol_Rpc34"/>
    <property type="match status" value="1"/>
</dbReference>
<evidence type="ECO:0000256" key="4">
    <source>
        <dbReference type="ARBA" id="ARBA00023163"/>
    </source>
</evidence>
<comment type="function">
    <text evidence="6 7">DNA-dependent RNA polymerase catalyzes the transcription of DNA into RNA using the four ribonucleoside triphosphates as substrates. Specific peripheric component of RNA polymerase III which synthesizes small RNAs, such as 5S rRNA and tRNAs.</text>
</comment>
<keyword evidence="9" id="KW-1185">Reference proteome</keyword>
<dbReference type="Pfam" id="PF05158">
    <property type="entry name" value="RNA_pol_Rpc34"/>
    <property type="match status" value="1"/>
</dbReference>
<gene>
    <name evidence="8" type="primary">Polr3f</name>
    <name evidence="8" type="ORF">GWK47_047211</name>
</gene>
<dbReference type="SUPFAM" id="SSF46785">
    <property type="entry name" value="Winged helix' DNA-binding domain"/>
    <property type="match status" value="2"/>
</dbReference>
<sequence>MAPSAITAEIEKRVLQLCEEFKQGINYQIIQNDMPELKQEQVVDIINKLLANVRSSSSSSTSSWPIFSSRRSMFPLRNTSSSKLTSSREDLLALRTSPAVLKSLSTAAELGRGGQIDMLKKDDGALVFKLRDPGSLHRIKGAEPEEQVVYKIIEEYGTQGIWAREIRSKSNLHLNTVEKVLRKLESKKLIKSFNSVAAPKKKTYLLYDLEPDRSLTGGAWYSDQHFDSEFVDILNQQCWRFLEQRMVRARQVAGGPIAVRNASYISSKEVLKHINELGITKVQLSIDDIESILETLVFDGKVEHSVASDGSQGLKLYRAVTSFLPTPSIVTIPCGVCPLIKECDDVGDVTPIKCRYMKEWLNLEW</sequence>
<comment type="caution">
    <text evidence="8">The sequence shown here is derived from an EMBL/GenBank/DDBJ whole genome shotgun (WGS) entry which is preliminary data.</text>
</comment>
<protein>
    <recommendedName>
        <fullName evidence="7">DNA-directed RNA polymerase III subunit RPC6</fullName>
        <shortName evidence="7">RNA polymerase III subunit C6</shortName>
    </recommendedName>
</protein>
<keyword evidence="3 7" id="KW-0240">DNA-directed RNA polymerase</keyword>
<reference evidence="8" key="1">
    <citation type="submission" date="2020-07" db="EMBL/GenBank/DDBJ databases">
        <title>The High-quality genome of the commercially important snow crab, Chionoecetes opilio.</title>
        <authorList>
            <person name="Jeong J.-H."/>
            <person name="Ryu S."/>
        </authorList>
    </citation>
    <scope>NUCLEOTIDE SEQUENCE</scope>
    <source>
        <strain evidence="8">MADBK_172401_WGS</strain>
        <tissue evidence="8">Digestive gland</tissue>
    </source>
</reference>
<dbReference type="OrthoDB" id="613763at2759"/>
<evidence type="ECO:0000313" key="9">
    <source>
        <dbReference type="Proteomes" id="UP000770661"/>
    </source>
</evidence>
<dbReference type="InterPro" id="IPR016049">
    <property type="entry name" value="RNA_pol_Rpc34-like"/>
</dbReference>
<proteinExistence type="inferred from homology"/>